<dbReference type="SUPFAM" id="SSF56935">
    <property type="entry name" value="Porins"/>
    <property type="match status" value="1"/>
</dbReference>
<keyword evidence="4" id="KW-1185">Reference proteome</keyword>
<accession>A0ABU9SSQ1</accession>
<dbReference type="InterPro" id="IPR023614">
    <property type="entry name" value="Porin_dom_sf"/>
</dbReference>
<name>A0ABU9SSQ1_9ALTE</name>
<dbReference type="Gene3D" id="2.40.160.10">
    <property type="entry name" value="Porin"/>
    <property type="match status" value="1"/>
</dbReference>
<dbReference type="RefSeq" id="WP_342881170.1">
    <property type="nucleotide sequence ID" value="NZ_JBBMQS010000003.1"/>
</dbReference>
<reference evidence="3 4" key="1">
    <citation type="submission" date="2024-03" db="EMBL/GenBank/DDBJ databases">
        <title>Community enrichment and isolation of bacterial strains for fucoidan degradation.</title>
        <authorList>
            <person name="Sichert A."/>
        </authorList>
    </citation>
    <scope>NUCLEOTIDE SEQUENCE [LARGE SCALE GENOMIC DNA]</scope>
    <source>
        <strain evidence="3 4">AS12</strain>
    </source>
</reference>
<dbReference type="Pfam" id="PF07396">
    <property type="entry name" value="Porin_O_P"/>
    <property type="match status" value="1"/>
</dbReference>
<keyword evidence="1" id="KW-0175">Coiled coil</keyword>
<feature type="chain" id="PRO_5047103552" evidence="2">
    <location>
        <begin position="24"/>
        <end position="466"/>
    </location>
</feature>
<dbReference type="InterPro" id="IPR010870">
    <property type="entry name" value="Porin_O/P"/>
</dbReference>
<dbReference type="Proteomes" id="UP001461163">
    <property type="component" value="Unassembled WGS sequence"/>
</dbReference>
<dbReference type="EMBL" id="JBBMQS010000003">
    <property type="protein sequence ID" value="MEM5496913.1"/>
    <property type="molecule type" value="Genomic_DNA"/>
</dbReference>
<keyword evidence="2" id="KW-0732">Signal</keyword>
<proteinExistence type="predicted"/>
<organism evidence="3 4">
    <name type="scientific">Paraglaciecola mesophila</name>
    <dbReference type="NCBI Taxonomy" id="197222"/>
    <lineage>
        <taxon>Bacteria</taxon>
        <taxon>Pseudomonadati</taxon>
        <taxon>Pseudomonadota</taxon>
        <taxon>Gammaproteobacteria</taxon>
        <taxon>Alteromonadales</taxon>
        <taxon>Alteromonadaceae</taxon>
        <taxon>Paraglaciecola</taxon>
    </lineage>
</organism>
<evidence type="ECO:0000256" key="1">
    <source>
        <dbReference type="SAM" id="Coils"/>
    </source>
</evidence>
<feature type="signal peptide" evidence="2">
    <location>
        <begin position="1"/>
        <end position="23"/>
    </location>
</feature>
<evidence type="ECO:0000256" key="2">
    <source>
        <dbReference type="SAM" id="SignalP"/>
    </source>
</evidence>
<gene>
    <name evidence="3" type="ORF">WNY77_05860</name>
</gene>
<feature type="coiled-coil region" evidence="1">
    <location>
        <begin position="31"/>
        <end position="58"/>
    </location>
</feature>
<protein>
    <submittedName>
        <fullName evidence="3">Porin</fullName>
    </submittedName>
</protein>
<evidence type="ECO:0000313" key="3">
    <source>
        <dbReference type="EMBL" id="MEM5496913.1"/>
    </source>
</evidence>
<comment type="caution">
    <text evidence="3">The sequence shown here is derived from an EMBL/GenBank/DDBJ whole genome shotgun (WGS) entry which is preliminary data.</text>
</comment>
<evidence type="ECO:0000313" key="4">
    <source>
        <dbReference type="Proteomes" id="UP001461163"/>
    </source>
</evidence>
<sequence length="466" mass="50976">MNIKSSLIACVSLAALLPINAIAQTITDEDLGALIKRINQLEQEVRSLRSELDSVGSKQVGSKQVGLAQKEQKQDQNKGVIVIKDDSDDEPSVSFNWKGAPEIKGDGGWSVKPKGRVLYDFNNLSSVPSSLDIPGEGLSSEARRLRFGIQGTMPGSFGYKLIADYLDGVKLTDAYFTYEDGPLTLTLGQHNTFQGLEELSSSNDTSFVERAAYTDAFGFERRVGLSATYQLNDFLLEGGVFTDNIDDLDDGNNSFSVDGRVSYTTVIDDTFIHLGSSVHVRDLGNEIDSIRYRQRPFVHSVNTRFINTDDISGATDELSYGLEAAAIAGRFHVVAETHWAHVARSEFADPTFFGGSIEAGYYLTQDTREYKGGVFKGVKVNDPVSNGGTGAWQINFRFDRLDLVDAGIVGGAQDAYMASLIWTPVNEVRFLFNYAHLSYTDALNIVEGAPNDFSVNVIGLRGQLGF</sequence>